<dbReference type="GeneID" id="87817581"/>
<feature type="domain" description="LCCL" evidence="3">
    <location>
        <begin position="228"/>
        <end position="281"/>
    </location>
</feature>
<organism evidence="4 5">
    <name type="scientific">Dichotomopilus funicola</name>
    <dbReference type="NCBI Taxonomy" id="1934379"/>
    <lineage>
        <taxon>Eukaryota</taxon>
        <taxon>Fungi</taxon>
        <taxon>Dikarya</taxon>
        <taxon>Ascomycota</taxon>
        <taxon>Pezizomycotina</taxon>
        <taxon>Sordariomycetes</taxon>
        <taxon>Sordariomycetidae</taxon>
        <taxon>Sordariales</taxon>
        <taxon>Chaetomiaceae</taxon>
        <taxon>Dichotomopilus</taxon>
    </lineage>
</organism>
<dbReference type="PROSITE" id="PS50820">
    <property type="entry name" value="LCCL"/>
    <property type="match status" value="1"/>
</dbReference>
<feature type="transmembrane region" description="Helical" evidence="2">
    <location>
        <begin position="486"/>
        <end position="508"/>
    </location>
</feature>
<dbReference type="AlphaFoldDB" id="A0AAN6ZKY6"/>
<gene>
    <name evidence="4" type="ORF">C8A04DRAFT_29318</name>
</gene>
<comment type="caution">
    <text evidence="4">The sequence shown here is derived from an EMBL/GenBank/DDBJ whole genome shotgun (WGS) entry which is preliminary data.</text>
</comment>
<evidence type="ECO:0000256" key="1">
    <source>
        <dbReference type="SAM" id="MobiDB-lite"/>
    </source>
</evidence>
<dbReference type="Pfam" id="PF03815">
    <property type="entry name" value="LCCL"/>
    <property type="match status" value="1"/>
</dbReference>
<dbReference type="PANTHER" id="PTHR31331">
    <property type="entry name" value="LCCL DOMAIN PROTEIN (AFU_ORTHOLOGUE AFUA_5G08630)"/>
    <property type="match status" value="1"/>
</dbReference>
<dbReference type="Gene3D" id="2.170.130.20">
    <property type="entry name" value="LCCL-like domain"/>
    <property type="match status" value="1"/>
</dbReference>
<keyword evidence="2" id="KW-1133">Transmembrane helix</keyword>
<dbReference type="Proteomes" id="UP001302676">
    <property type="component" value="Unassembled WGS sequence"/>
</dbReference>
<name>A0AAN6ZKY6_9PEZI</name>
<dbReference type="InterPro" id="IPR004043">
    <property type="entry name" value="LCCL"/>
</dbReference>
<feature type="transmembrane region" description="Helical" evidence="2">
    <location>
        <begin position="101"/>
        <end position="122"/>
    </location>
</feature>
<keyword evidence="2" id="KW-0472">Membrane</keyword>
<keyword evidence="2" id="KW-0812">Transmembrane</keyword>
<protein>
    <submittedName>
        <fullName evidence="4">LCCL domain-containing protein</fullName>
    </submittedName>
</protein>
<dbReference type="SUPFAM" id="SSF69848">
    <property type="entry name" value="LCCL domain"/>
    <property type="match status" value="1"/>
</dbReference>
<feature type="transmembrane region" description="Helical" evidence="2">
    <location>
        <begin position="514"/>
        <end position="533"/>
    </location>
</feature>
<dbReference type="EMBL" id="MU853590">
    <property type="protein sequence ID" value="KAK4143090.1"/>
    <property type="molecule type" value="Genomic_DNA"/>
</dbReference>
<accession>A0AAN6ZKY6</accession>
<reference evidence="4" key="2">
    <citation type="submission" date="2023-05" db="EMBL/GenBank/DDBJ databases">
        <authorList>
            <consortium name="Lawrence Berkeley National Laboratory"/>
            <person name="Steindorff A."/>
            <person name="Hensen N."/>
            <person name="Bonometti L."/>
            <person name="Westerberg I."/>
            <person name="Brannstrom I.O."/>
            <person name="Guillou S."/>
            <person name="Cros-Aarteil S."/>
            <person name="Calhoun S."/>
            <person name="Haridas S."/>
            <person name="Kuo A."/>
            <person name="Mondo S."/>
            <person name="Pangilinan J."/>
            <person name="Riley R."/>
            <person name="Labutti K."/>
            <person name="Andreopoulos B."/>
            <person name="Lipzen A."/>
            <person name="Chen C."/>
            <person name="Yanf M."/>
            <person name="Daum C."/>
            <person name="Ng V."/>
            <person name="Clum A."/>
            <person name="Ohm R."/>
            <person name="Martin F."/>
            <person name="Silar P."/>
            <person name="Natvig D."/>
            <person name="Lalanne C."/>
            <person name="Gautier V."/>
            <person name="Ament-Velasquez S.L."/>
            <person name="Kruys A."/>
            <person name="Hutchinson M.I."/>
            <person name="Powell A.J."/>
            <person name="Barry K."/>
            <person name="Miller A.N."/>
            <person name="Grigoriev I.V."/>
            <person name="Debuchy R."/>
            <person name="Gladieux P."/>
            <person name="Thoren M.H."/>
            <person name="Johannesson H."/>
        </authorList>
    </citation>
    <scope>NUCLEOTIDE SEQUENCE</scope>
    <source>
        <strain evidence="4">CBS 141.50</strain>
    </source>
</reference>
<feature type="transmembrane region" description="Helical" evidence="2">
    <location>
        <begin position="439"/>
        <end position="465"/>
    </location>
</feature>
<evidence type="ECO:0000259" key="3">
    <source>
        <dbReference type="PROSITE" id="PS50820"/>
    </source>
</evidence>
<evidence type="ECO:0000256" key="2">
    <source>
        <dbReference type="SAM" id="Phobius"/>
    </source>
</evidence>
<dbReference type="InterPro" id="IPR036609">
    <property type="entry name" value="LCCL_sf"/>
</dbReference>
<feature type="compositionally biased region" description="Acidic residues" evidence="1">
    <location>
        <begin position="14"/>
        <end position="30"/>
    </location>
</feature>
<dbReference type="PANTHER" id="PTHR31331:SF8">
    <property type="entry name" value="LCCL DOMAIN PROTEIN (AFU_ORTHOLOGUE AFUA_5G02970)"/>
    <property type="match status" value="1"/>
</dbReference>
<sequence>MASNTPDQDRNPSDDEEAQLLSSSDEDYEQFELSNRSDPNTPTPTPTAPRPRNRPNPSIWSRICPPRSLTSHPPTVTPFFPSIQALPGKLLLPKRPWQRTLLFILFVLSWVIVLVLNISFAFSSEAFSSAGSATDTSGGGIREVSCTETLWRPGNECGLDGVDCRPFGNVSVVVRCPGGCAGGAGAGAKVGGRRYVGRVEVDDGLLVVGGGGGGGDAGIGTADGKGNGNGISPYRGDSFLCGAAIHAGVIDDTTGGCAVATLVGEYYHYFSSVQHGIESLAFDSYFPLSFTITTDPTLSCPSLGTGSGSTFPSLTSSILFTTLVFLFISSPALRFFTTFLAIFTHVALTSSLPPNLPPNLHLPTLLSTYSTRLLPTLFITPILYHTCIRPTLPPSHLAPPLSIETTALYLPPLWLGALAHHTLAPLTRLDLTTTTIPTFITAIVSIVAVIAPLMLLAHQLCTLYLTSASTSTSASNRPPYSPAGSYAYPLAIYALLALTGLILLAGIPDLGLDIHVHLHSYFVALLLLPCTAVQSRVSWICQGVLVGLFVNGVARGGLGSVLEIGGQTPGNEVGVVNGVGMPAVVPPLVEGLGGLVSGNGEGEMRIQFKWKGLNSTLPEEDPGMVTSEGTDAKETQATRAKPKGISVLVNDVERYRGWFAEQPLEEQTFVWTRDLNGILADEYFRFGFVTDGGKALEGYTEAGTWFVNGSWSQGVGYW</sequence>
<keyword evidence="5" id="KW-1185">Reference proteome</keyword>
<feature type="region of interest" description="Disordered" evidence="1">
    <location>
        <begin position="1"/>
        <end position="67"/>
    </location>
</feature>
<dbReference type="RefSeq" id="XP_062636461.1">
    <property type="nucleotide sequence ID" value="XM_062780968.1"/>
</dbReference>
<dbReference type="InterPro" id="IPR051957">
    <property type="entry name" value="CRISP-LCCL_domain"/>
</dbReference>
<feature type="transmembrane region" description="Helical" evidence="2">
    <location>
        <begin position="310"/>
        <end position="328"/>
    </location>
</feature>
<evidence type="ECO:0000313" key="5">
    <source>
        <dbReference type="Proteomes" id="UP001302676"/>
    </source>
</evidence>
<reference evidence="4" key="1">
    <citation type="journal article" date="2023" name="Mol. Phylogenet. Evol.">
        <title>Genome-scale phylogeny and comparative genomics of the fungal order Sordariales.</title>
        <authorList>
            <person name="Hensen N."/>
            <person name="Bonometti L."/>
            <person name="Westerberg I."/>
            <person name="Brannstrom I.O."/>
            <person name="Guillou S."/>
            <person name="Cros-Aarteil S."/>
            <person name="Calhoun S."/>
            <person name="Haridas S."/>
            <person name="Kuo A."/>
            <person name="Mondo S."/>
            <person name="Pangilinan J."/>
            <person name="Riley R."/>
            <person name="LaButti K."/>
            <person name="Andreopoulos B."/>
            <person name="Lipzen A."/>
            <person name="Chen C."/>
            <person name="Yan M."/>
            <person name="Daum C."/>
            <person name="Ng V."/>
            <person name="Clum A."/>
            <person name="Steindorff A."/>
            <person name="Ohm R.A."/>
            <person name="Martin F."/>
            <person name="Silar P."/>
            <person name="Natvig D.O."/>
            <person name="Lalanne C."/>
            <person name="Gautier V."/>
            <person name="Ament-Velasquez S.L."/>
            <person name="Kruys A."/>
            <person name="Hutchinson M.I."/>
            <person name="Powell A.J."/>
            <person name="Barry K."/>
            <person name="Miller A.N."/>
            <person name="Grigoriev I.V."/>
            <person name="Debuchy R."/>
            <person name="Gladieux P."/>
            <person name="Hiltunen Thoren M."/>
            <person name="Johannesson H."/>
        </authorList>
    </citation>
    <scope>NUCLEOTIDE SEQUENCE</scope>
    <source>
        <strain evidence="4">CBS 141.50</strain>
    </source>
</reference>
<evidence type="ECO:0000313" key="4">
    <source>
        <dbReference type="EMBL" id="KAK4143090.1"/>
    </source>
</evidence>
<proteinExistence type="predicted"/>